<reference evidence="2" key="1">
    <citation type="submission" date="2017-10" db="EMBL/GenBank/DDBJ databases">
        <title>Rapid genome shrinkage in a self-fertile nematode reveals novel sperm competition proteins.</title>
        <authorList>
            <person name="Yin D."/>
            <person name="Schwarz E.M."/>
            <person name="Thomas C.G."/>
            <person name="Felde R.L."/>
            <person name="Korf I.F."/>
            <person name="Cutter A.D."/>
            <person name="Schartner C.M."/>
            <person name="Ralston E.J."/>
            <person name="Meyer B.J."/>
            <person name="Haag E.S."/>
        </authorList>
    </citation>
    <scope>NUCLEOTIDE SEQUENCE [LARGE SCALE GENOMIC DNA]</scope>
    <source>
        <strain evidence="2">JU1422</strain>
    </source>
</reference>
<gene>
    <name evidence="1" type="ORF">B9Z55_026766</name>
</gene>
<organism evidence="1 2">
    <name type="scientific">Caenorhabditis nigoni</name>
    <dbReference type="NCBI Taxonomy" id="1611254"/>
    <lineage>
        <taxon>Eukaryota</taxon>
        <taxon>Metazoa</taxon>
        <taxon>Ecdysozoa</taxon>
        <taxon>Nematoda</taxon>
        <taxon>Chromadorea</taxon>
        <taxon>Rhabditida</taxon>
        <taxon>Rhabditina</taxon>
        <taxon>Rhabditomorpha</taxon>
        <taxon>Rhabditoidea</taxon>
        <taxon>Rhabditidae</taxon>
        <taxon>Peloderinae</taxon>
        <taxon>Caenorhabditis</taxon>
    </lineage>
</organism>
<comment type="caution">
    <text evidence="1">The sequence shown here is derived from an EMBL/GenBank/DDBJ whole genome shotgun (WGS) entry which is preliminary data.</text>
</comment>
<name>A0A2G5SHA2_9PELO</name>
<dbReference type="Proteomes" id="UP000230233">
    <property type="component" value="Unassembled WGS sequence"/>
</dbReference>
<protein>
    <submittedName>
        <fullName evidence="1">Uncharacterized protein</fullName>
    </submittedName>
</protein>
<proteinExistence type="predicted"/>
<evidence type="ECO:0000313" key="1">
    <source>
        <dbReference type="EMBL" id="PIC14454.1"/>
    </source>
</evidence>
<dbReference type="AlphaFoldDB" id="A0A2G5SHA2"/>
<keyword evidence="2" id="KW-1185">Reference proteome</keyword>
<evidence type="ECO:0000313" key="2">
    <source>
        <dbReference type="Proteomes" id="UP000230233"/>
    </source>
</evidence>
<dbReference type="EMBL" id="PDUG01000007">
    <property type="protein sequence ID" value="PIC14454.1"/>
    <property type="molecule type" value="Genomic_DNA"/>
</dbReference>
<accession>A0A2G5SHA2</accession>
<sequence>MASCNFLSCFKNFDEDFSTYEKVAEFRHFAEIGESGFVFWGRREKIYTFEDTIWSLGLRKGVCKYGAFMFPIMRHWSRRKSKFRLSYSIGPYNTNLRSSIFEYNYKTKQNGIYVKPDEDLSGEPMYVSDLINPIYGFLDEDGAFFVKFRIRIEGYTIDNIWNFDFSNPIFGARNSIVLRNDYCGYHGNKQLLSFHSPKILSLVKAQKFAEKEYPWETLLQIAHGVQTTIRTRSDIFTVIGIAQKLELFNVVLHMDRQLRLHNTDSTIDESIQLAADLNLRHYLAELLRIDVKSNRKFIKIIKKLDVEKMSGEAMMMIVAKALYGKF</sequence>